<dbReference type="AlphaFoldDB" id="A0A329QGI9"/>
<evidence type="ECO:0000259" key="3">
    <source>
        <dbReference type="Pfam" id="PF01478"/>
    </source>
</evidence>
<dbReference type="GO" id="GO:0004190">
    <property type="term" value="F:aspartic-type endopeptidase activity"/>
    <property type="evidence" value="ECO:0007669"/>
    <property type="project" value="InterPro"/>
</dbReference>
<dbReference type="Gene3D" id="1.20.120.1220">
    <property type="match status" value="1"/>
</dbReference>
<comment type="caution">
    <text evidence="4">The sequence shown here is derived from an EMBL/GenBank/DDBJ whole genome shotgun (WGS) entry which is preliminary data.</text>
</comment>
<dbReference type="Pfam" id="PF01478">
    <property type="entry name" value="Peptidase_A24"/>
    <property type="match status" value="1"/>
</dbReference>
<dbReference type="InterPro" id="IPR000045">
    <property type="entry name" value="Prepilin_IV_endopep_pep"/>
</dbReference>
<dbReference type="GO" id="GO:0006465">
    <property type="term" value="P:signal peptide processing"/>
    <property type="evidence" value="ECO:0007669"/>
    <property type="project" value="TreeGrafter"/>
</dbReference>
<feature type="transmembrane region" description="Helical" evidence="2">
    <location>
        <begin position="104"/>
        <end position="122"/>
    </location>
</feature>
<evidence type="ECO:0000313" key="5">
    <source>
        <dbReference type="Proteomes" id="UP000250462"/>
    </source>
</evidence>
<dbReference type="Proteomes" id="UP000250462">
    <property type="component" value="Unassembled WGS sequence"/>
</dbReference>
<keyword evidence="2" id="KW-0472">Membrane</keyword>
<gene>
    <name evidence="4" type="ORF">DPM12_18215</name>
</gene>
<feature type="transmembrane region" description="Helical" evidence="2">
    <location>
        <begin position="205"/>
        <end position="224"/>
    </location>
</feature>
<name>A0A329QGI9_9ACTN</name>
<evidence type="ECO:0000256" key="1">
    <source>
        <dbReference type="ARBA" id="ARBA00005801"/>
    </source>
</evidence>
<dbReference type="EMBL" id="QMIG01000024">
    <property type="protein sequence ID" value="RAW10839.1"/>
    <property type="molecule type" value="Genomic_DNA"/>
</dbReference>
<feature type="transmembrane region" description="Helical" evidence="2">
    <location>
        <begin position="129"/>
        <end position="149"/>
    </location>
</feature>
<dbReference type="GO" id="GO:0005886">
    <property type="term" value="C:plasma membrane"/>
    <property type="evidence" value="ECO:0007669"/>
    <property type="project" value="TreeGrafter"/>
</dbReference>
<feature type="transmembrane region" description="Helical" evidence="2">
    <location>
        <begin position="72"/>
        <end position="92"/>
    </location>
</feature>
<keyword evidence="5" id="KW-1185">Reference proteome</keyword>
<dbReference type="InterPro" id="IPR050882">
    <property type="entry name" value="Prepilin_peptidase/N-MTase"/>
</dbReference>
<feature type="transmembrane region" description="Helical" evidence="2">
    <location>
        <begin position="169"/>
        <end position="198"/>
    </location>
</feature>
<comment type="similarity">
    <text evidence="1">Belongs to the peptidase A24 family.</text>
</comment>
<keyword evidence="2" id="KW-0812">Transmembrane</keyword>
<dbReference type="RefSeq" id="WP_112259787.1">
    <property type="nucleotide sequence ID" value="NZ_QMIG01000024.1"/>
</dbReference>
<sequence length="234" mass="24167">MIALLAVSGLVAGAMLPWIIARIPDRPPAEGTRPASSYSSYRDLAARRGLPVILALATCASWTLIGWSGTDLGVATTAVYALVAALGVAMAYIDIREHRLPDWLTFPALGVAAIGMAAAAALSGQWTDYGRAWAGAVAAVAFYLVLALLRPSDLGLGDVKLAGTIGLLLGWISWPVLIFGIFAGFVVGALVGVVLLVLGRAGRRSAIPFGPAMLVGALIAVTWGESVVEAYLAL</sequence>
<dbReference type="OrthoDB" id="2087435at2"/>
<keyword evidence="2" id="KW-1133">Transmembrane helix</keyword>
<evidence type="ECO:0000313" key="4">
    <source>
        <dbReference type="EMBL" id="RAW10839.1"/>
    </source>
</evidence>
<organism evidence="4 5">
    <name type="scientific">Phytoactinopolyspora halophila</name>
    <dbReference type="NCBI Taxonomy" id="1981511"/>
    <lineage>
        <taxon>Bacteria</taxon>
        <taxon>Bacillati</taxon>
        <taxon>Actinomycetota</taxon>
        <taxon>Actinomycetes</taxon>
        <taxon>Jiangellales</taxon>
        <taxon>Jiangellaceae</taxon>
        <taxon>Phytoactinopolyspora</taxon>
    </lineage>
</organism>
<dbReference type="PANTHER" id="PTHR30487:SF0">
    <property type="entry name" value="PREPILIN LEADER PEPTIDASE_N-METHYLTRANSFERASE-RELATED"/>
    <property type="match status" value="1"/>
</dbReference>
<feature type="transmembrane region" description="Helical" evidence="2">
    <location>
        <begin position="45"/>
        <end position="65"/>
    </location>
</feature>
<feature type="domain" description="Prepilin type IV endopeptidase peptidase" evidence="3">
    <location>
        <begin position="82"/>
        <end position="192"/>
    </location>
</feature>
<reference evidence="4 5" key="1">
    <citation type="submission" date="2018-06" db="EMBL/GenBank/DDBJ databases">
        <title>Phytoactinopolyspora halophila sp. nov., a novel halophilic actinomycete isolated from a saline soil in China.</title>
        <authorList>
            <person name="Tang S.-K."/>
        </authorList>
    </citation>
    <scope>NUCLEOTIDE SEQUENCE [LARGE SCALE GENOMIC DNA]</scope>
    <source>
        <strain evidence="4 5">YIM 96934</strain>
    </source>
</reference>
<protein>
    <submittedName>
        <fullName evidence="4">Prepilin peptidase</fullName>
    </submittedName>
</protein>
<evidence type="ECO:0000256" key="2">
    <source>
        <dbReference type="SAM" id="Phobius"/>
    </source>
</evidence>
<accession>A0A329QGI9</accession>
<dbReference type="PANTHER" id="PTHR30487">
    <property type="entry name" value="TYPE 4 PREPILIN-LIKE PROTEINS LEADER PEPTIDE-PROCESSING ENZYME"/>
    <property type="match status" value="1"/>
</dbReference>
<proteinExistence type="inferred from homology"/>